<protein>
    <submittedName>
        <fullName evidence="2">Type VII secretion system-associated protein</fullName>
    </submittedName>
</protein>
<dbReference type="InterPro" id="IPR009839">
    <property type="entry name" value="SseB_N"/>
</dbReference>
<evidence type="ECO:0000313" key="2">
    <source>
        <dbReference type="EMBL" id="MFC4956076.1"/>
    </source>
</evidence>
<keyword evidence="3" id="KW-1185">Reference proteome</keyword>
<reference evidence="3" key="1">
    <citation type="journal article" date="2019" name="Int. J. Syst. Evol. Microbiol.">
        <title>The Global Catalogue of Microorganisms (GCM) 10K type strain sequencing project: providing services to taxonomists for standard genome sequencing and annotation.</title>
        <authorList>
            <consortium name="The Broad Institute Genomics Platform"/>
            <consortium name="The Broad Institute Genome Sequencing Center for Infectious Disease"/>
            <person name="Wu L."/>
            <person name="Ma J."/>
        </authorList>
    </citation>
    <scope>NUCLEOTIDE SEQUENCE [LARGE SCALE GENOMIC DNA]</scope>
    <source>
        <strain evidence="3">CCM 7224</strain>
    </source>
</reference>
<name>A0ABV9UH92_9ACTN</name>
<dbReference type="Pfam" id="PF07179">
    <property type="entry name" value="SseB"/>
    <property type="match status" value="1"/>
</dbReference>
<gene>
    <name evidence="2" type="ORF">ACFPFX_07130</name>
</gene>
<organism evidence="2 3">
    <name type="scientific">Streptomyces mauvecolor</name>
    <dbReference type="NCBI Taxonomy" id="58345"/>
    <lineage>
        <taxon>Bacteria</taxon>
        <taxon>Bacillati</taxon>
        <taxon>Actinomycetota</taxon>
        <taxon>Actinomycetes</taxon>
        <taxon>Kitasatosporales</taxon>
        <taxon>Streptomycetaceae</taxon>
        <taxon>Streptomyces</taxon>
    </lineage>
</organism>
<dbReference type="NCBIfam" id="NF033532">
    <property type="entry name" value="lone7para_assoc"/>
    <property type="match status" value="1"/>
</dbReference>
<evidence type="ECO:0000313" key="3">
    <source>
        <dbReference type="Proteomes" id="UP001595834"/>
    </source>
</evidence>
<accession>A0ABV9UH92</accession>
<evidence type="ECO:0000259" key="1">
    <source>
        <dbReference type="Pfam" id="PF07179"/>
    </source>
</evidence>
<dbReference type="RefSeq" id="WP_381225952.1">
    <property type="nucleotide sequence ID" value="NZ_JBHSIZ010000006.1"/>
</dbReference>
<sequence>MNGNNMAPSEPVLTDELRAQAKRAPGSWLYSIDPAYDPRGTVPPYAVIGAWPVDAQGDPGVFQRNPHYRPSPTALGLPVPTDAVDAAVQLAATGHGPDADVVRRLAGATVFLVPTAEPGLALYSDAQGRFVPVLTAPNHAPSAAPHLQPVTCAQLLASLPPDVALKLNPDSRVSVRIPWADVRAPMR</sequence>
<comment type="caution">
    <text evidence="2">The sequence shown here is derived from an EMBL/GenBank/DDBJ whole genome shotgun (WGS) entry which is preliminary data.</text>
</comment>
<dbReference type="InterPro" id="IPR047659">
    <property type="entry name" value="T7SS_assoc"/>
</dbReference>
<dbReference type="EMBL" id="JBHSIZ010000006">
    <property type="protein sequence ID" value="MFC4956076.1"/>
    <property type="molecule type" value="Genomic_DNA"/>
</dbReference>
<dbReference type="Proteomes" id="UP001595834">
    <property type="component" value="Unassembled WGS sequence"/>
</dbReference>
<feature type="domain" description="SseB protein N-terminal" evidence="1">
    <location>
        <begin position="85"/>
        <end position="183"/>
    </location>
</feature>
<proteinExistence type="predicted"/>